<dbReference type="SUPFAM" id="SSF55909">
    <property type="entry name" value="Pentein"/>
    <property type="match status" value="1"/>
</dbReference>
<evidence type="ECO:0000256" key="1">
    <source>
        <dbReference type="ARBA" id="ARBA00022801"/>
    </source>
</evidence>
<dbReference type="Proteomes" id="UP000334923">
    <property type="component" value="Unassembled WGS sequence"/>
</dbReference>
<protein>
    <submittedName>
        <fullName evidence="2">Agmatine deiminase</fullName>
        <ecNumber evidence="2">3.5.3.12</ecNumber>
    </submittedName>
</protein>
<dbReference type="GO" id="GO:0004668">
    <property type="term" value="F:protein-arginine deiminase activity"/>
    <property type="evidence" value="ECO:0007669"/>
    <property type="project" value="InterPro"/>
</dbReference>
<accession>A0A5E6MI36</accession>
<dbReference type="EMBL" id="CABFVA020000026">
    <property type="protein sequence ID" value="VVM05705.1"/>
    <property type="molecule type" value="Genomic_DNA"/>
</dbReference>
<dbReference type="EC" id="3.5.3.12" evidence="2"/>
<reference evidence="2 3" key="1">
    <citation type="submission" date="2019-09" db="EMBL/GenBank/DDBJ databases">
        <authorList>
            <person name="Cremers G."/>
        </authorList>
    </citation>
    <scope>NUCLEOTIDE SEQUENCE [LARGE SCALE GENOMIC DNA]</scope>
    <source>
        <strain evidence="2">4A</strain>
    </source>
</reference>
<gene>
    <name evidence="2" type="primary">aguA</name>
    <name evidence="2" type="ORF">MAMT_00742</name>
</gene>
<dbReference type="PANTHER" id="PTHR31377">
    <property type="entry name" value="AGMATINE DEIMINASE-RELATED"/>
    <property type="match status" value="1"/>
</dbReference>
<dbReference type="InterPro" id="IPR007466">
    <property type="entry name" value="Peptidyl-Arg-deiminase_porph"/>
</dbReference>
<evidence type="ECO:0000313" key="3">
    <source>
        <dbReference type="Proteomes" id="UP000334923"/>
    </source>
</evidence>
<dbReference type="PANTHER" id="PTHR31377:SF0">
    <property type="entry name" value="AGMATINE DEIMINASE-RELATED"/>
    <property type="match status" value="1"/>
</dbReference>
<dbReference type="Pfam" id="PF04371">
    <property type="entry name" value="PAD_porph"/>
    <property type="match status" value="1"/>
</dbReference>
<sequence length="334" mass="37721">MPPEWAHHRATWLTWPRGEGISFPGKEKKMIAFWADLVQLLSSGEIVRVNCFSREQRKSVQDLLQARGLALGRRVLLYESPAYEPWCRDHGPIFVQNGRETAIVDWGYDAWGKKYPPYSLDDLVPQRAAFFLGMRCFEPGIVLEGGAIDTNGEGTFLVGSRCLLDPVRNPGMTRERMEWALREYLGAERIIWLEAEIVGDDTDGHVDEIARFIDRSTIVVARVQDPEDPNYAPLEENFERLQAEAARGPERLRLVALPMPGAIYEGETRLPASYANFYFSNEALLFPAFGDPMDAVAGEIFGKLVRDRPTVPVPARDLVWGFGGLHCITQQEPE</sequence>
<dbReference type="Gene3D" id="3.75.10.10">
    <property type="entry name" value="L-arginine/glycine Amidinotransferase, Chain A"/>
    <property type="match status" value="1"/>
</dbReference>
<dbReference type="GO" id="GO:0009446">
    <property type="term" value="P:putrescine biosynthetic process"/>
    <property type="evidence" value="ECO:0007669"/>
    <property type="project" value="InterPro"/>
</dbReference>
<keyword evidence="3" id="KW-1185">Reference proteome</keyword>
<dbReference type="GO" id="GO:0047632">
    <property type="term" value="F:agmatine deiminase activity"/>
    <property type="evidence" value="ECO:0007669"/>
    <property type="project" value="UniProtKB-EC"/>
</dbReference>
<evidence type="ECO:0000313" key="2">
    <source>
        <dbReference type="EMBL" id="VVM05705.1"/>
    </source>
</evidence>
<dbReference type="AlphaFoldDB" id="A0A5E6MI36"/>
<proteinExistence type="predicted"/>
<organism evidence="2 3">
    <name type="scientific">Methylacidimicrobium tartarophylax</name>
    <dbReference type="NCBI Taxonomy" id="1041768"/>
    <lineage>
        <taxon>Bacteria</taxon>
        <taxon>Pseudomonadati</taxon>
        <taxon>Verrucomicrobiota</taxon>
        <taxon>Methylacidimicrobium</taxon>
    </lineage>
</organism>
<keyword evidence="1 2" id="KW-0378">Hydrolase</keyword>
<name>A0A5E6MI36_9BACT</name>